<dbReference type="InterPro" id="IPR036427">
    <property type="entry name" value="Bromodomain-like_sf"/>
</dbReference>
<dbReference type="Proteomes" id="UP000504634">
    <property type="component" value="Unplaced"/>
</dbReference>
<dbReference type="PANTHER" id="PTHR22880:SF225">
    <property type="entry name" value="BROMODOMAIN-CONTAINING PROTEIN BET-1-RELATED"/>
    <property type="match status" value="1"/>
</dbReference>
<dbReference type="PROSITE" id="PS50014">
    <property type="entry name" value="BROMODOMAIN_2"/>
    <property type="match status" value="1"/>
</dbReference>
<dbReference type="InterPro" id="IPR018359">
    <property type="entry name" value="Bromodomain_CS"/>
</dbReference>
<dbReference type="OrthoDB" id="8063680at2759"/>
<keyword evidence="1 2" id="KW-0103">Bromodomain</keyword>
<organism evidence="4 5">
    <name type="scientific">Drosophila lebanonensis</name>
    <name type="common">Fruit fly</name>
    <name type="synonym">Scaptodrosophila lebanonensis</name>
    <dbReference type="NCBI Taxonomy" id="7225"/>
    <lineage>
        <taxon>Eukaryota</taxon>
        <taxon>Metazoa</taxon>
        <taxon>Ecdysozoa</taxon>
        <taxon>Arthropoda</taxon>
        <taxon>Hexapoda</taxon>
        <taxon>Insecta</taxon>
        <taxon>Pterygota</taxon>
        <taxon>Neoptera</taxon>
        <taxon>Endopterygota</taxon>
        <taxon>Diptera</taxon>
        <taxon>Brachycera</taxon>
        <taxon>Muscomorpha</taxon>
        <taxon>Ephydroidea</taxon>
        <taxon>Drosophilidae</taxon>
        <taxon>Scaptodrosophila</taxon>
    </lineage>
</organism>
<evidence type="ECO:0000259" key="3">
    <source>
        <dbReference type="PROSITE" id="PS50014"/>
    </source>
</evidence>
<dbReference type="PRINTS" id="PR00503">
    <property type="entry name" value="BROMODOMAIN"/>
</dbReference>
<proteinExistence type="predicted"/>
<sequence length="165" mass="19444">MAENKMKSAPIPRIEPLLYPVNGIVQPPVLPLPSRPGRNTNVLEELKKVLNFLWRSRWSQHFKKPVNSIVLGIPDYHKVVKRPMDLSTIKKRLENNYYWQADEALEDFQLLFNNCMLYNQEGTPVYIAGKELRDLFYSRLVPIDLDKEMVVKPKKDKKKRKFSYV</sequence>
<evidence type="ECO:0000256" key="2">
    <source>
        <dbReference type="PROSITE-ProRule" id="PRU00035"/>
    </source>
</evidence>
<dbReference type="RefSeq" id="XP_030381048.1">
    <property type="nucleotide sequence ID" value="XM_030525188.1"/>
</dbReference>
<dbReference type="Pfam" id="PF00439">
    <property type="entry name" value="Bromodomain"/>
    <property type="match status" value="1"/>
</dbReference>
<dbReference type="SUPFAM" id="SSF47370">
    <property type="entry name" value="Bromodomain"/>
    <property type="match status" value="1"/>
</dbReference>
<gene>
    <name evidence="5" type="primary">LOC115628926</name>
</gene>
<dbReference type="InterPro" id="IPR001487">
    <property type="entry name" value="Bromodomain"/>
</dbReference>
<dbReference type="AlphaFoldDB" id="A0A6J2U0P5"/>
<dbReference type="GO" id="GO:0006355">
    <property type="term" value="P:regulation of DNA-templated transcription"/>
    <property type="evidence" value="ECO:0007669"/>
    <property type="project" value="TreeGrafter"/>
</dbReference>
<evidence type="ECO:0000313" key="5">
    <source>
        <dbReference type="RefSeq" id="XP_030381048.1"/>
    </source>
</evidence>
<protein>
    <submittedName>
        <fullName evidence="5">Homeotic protein female sterile-like</fullName>
    </submittedName>
</protein>
<name>A0A6J2U0P5_DROLE</name>
<dbReference type="PROSITE" id="PS00633">
    <property type="entry name" value="BROMODOMAIN_1"/>
    <property type="match status" value="1"/>
</dbReference>
<keyword evidence="4" id="KW-1185">Reference proteome</keyword>
<dbReference type="PANTHER" id="PTHR22880">
    <property type="entry name" value="FALZ-RELATED BROMODOMAIN-CONTAINING PROTEINS"/>
    <property type="match status" value="1"/>
</dbReference>
<feature type="domain" description="Bromo" evidence="3">
    <location>
        <begin position="54"/>
        <end position="126"/>
    </location>
</feature>
<dbReference type="GO" id="GO:0006338">
    <property type="term" value="P:chromatin remodeling"/>
    <property type="evidence" value="ECO:0007669"/>
    <property type="project" value="TreeGrafter"/>
</dbReference>
<dbReference type="SMART" id="SM00297">
    <property type="entry name" value="BROMO"/>
    <property type="match status" value="1"/>
</dbReference>
<evidence type="ECO:0000256" key="1">
    <source>
        <dbReference type="ARBA" id="ARBA00023117"/>
    </source>
</evidence>
<accession>A0A6J2U0P5</accession>
<reference evidence="5" key="1">
    <citation type="submission" date="2025-08" db="UniProtKB">
        <authorList>
            <consortium name="RefSeq"/>
        </authorList>
    </citation>
    <scope>IDENTIFICATION</scope>
    <source>
        <strain evidence="5">11010-0011.00</strain>
        <tissue evidence="5">Whole body</tissue>
    </source>
</reference>
<dbReference type="GeneID" id="115628926"/>
<dbReference type="GO" id="GO:0000785">
    <property type="term" value="C:chromatin"/>
    <property type="evidence" value="ECO:0007669"/>
    <property type="project" value="TreeGrafter"/>
</dbReference>
<dbReference type="InterPro" id="IPR050935">
    <property type="entry name" value="Bromo_chromatin_reader"/>
</dbReference>
<evidence type="ECO:0000313" key="4">
    <source>
        <dbReference type="Proteomes" id="UP000504634"/>
    </source>
</evidence>
<dbReference type="Gene3D" id="1.20.920.10">
    <property type="entry name" value="Bromodomain-like"/>
    <property type="match status" value="1"/>
</dbReference>
<dbReference type="GO" id="GO:0005634">
    <property type="term" value="C:nucleus"/>
    <property type="evidence" value="ECO:0007669"/>
    <property type="project" value="TreeGrafter"/>
</dbReference>